<proteinExistence type="predicted"/>
<comment type="caution">
    <text evidence="2">The sequence shown here is derived from an EMBL/GenBank/DDBJ whole genome shotgun (WGS) entry which is preliminary data.</text>
</comment>
<dbReference type="SUPFAM" id="SSF54593">
    <property type="entry name" value="Glyoxalase/Bleomycin resistance protein/Dihydroxybiphenyl dioxygenase"/>
    <property type="match status" value="1"/>
</dbReference>
<evidence type="ECO:0000313" key="3">
    <source>
        <dbReference type="Proteomes" id="UP001529275"/>
    </source>
</evidence>
<protein>
    <submittedName>
        <fullName evidence="2">VOC family protein</fullName>
    </submittedName>
</protein>
<keyword evidence="3" id="KW-1185">Reference proteome</keyword>
<dbReference type="InterPro" id="IPR050383">
    <property type="entry name" value="GlyoxalaseI/FosfomycinResist"/>
</dbReference>
<dbReference type="EMBL" id="JAUDCK010000018">
    <property type="protein sequence ID" value="MDM8195938.1"/>
    <property type="molecule type" value="Genomic_DNA"/>
</dbReference>
<feature type="domain" description="VOC" evidence="1">
    <location>
        <begin position="2"/>
        <end position="120"/>
    </location>
</feature>
<dbReference type="PANTHER" id="PTHR21366:SF27">
    <property type="entry name" value="GLYOXALASE-LIKE DOMAIN-CONTAINING PROTEIN"/>
    <property type="match status" value="1"/>
</dbReference>
<gene>
    <name evidence="2" type="ORF">QUV98_06390</name>
</gene>
<reference evidence="3" key="1">
    <citation type="submission" date="2023-06" db="EMBL/GenBank/DDBJ databases">
        <title>Identification and characterization of horizontal gene transfer across gut microbiota members of farm animals based on homology search.</title>
        <authorList>
            <person name="Zeman M."/>
            <person name="Kubasova T."/>
            <person name="Jahodarova E."/>
            <person name="Nykrynova M."/>
            <person name="Rychlik I."/>
        </authorList>
    </citation>
    <scope>NUCLEOTIDE SEQUENCE [LARGE SCALE GENOMIC DNA]</scope>
    <source>
        <strain evidence="3">ET341</strain>
    </source>
</reference>
<accession>A0ABT7UIG5</accession>
<dbReference type="Pfam" id="PF12681">
    <property type="entry name" value="Glyoxalase_2"/>
    <property type="match status" value="1"/>
</dbReference>
<dbReference type="Proteomes" id="UP001529275">
    <property type="component" value="Unassembled WGS sequence"/>
</dbReference>
<sequence>MKLKNTVLIVNNLEQSKKFYKQVLGLKVLLDFHGSVTLSSGIVLQSKEIWKDLIHKTDQDIMMVNHAVELSFETEDIDAFMLVLDQYHVTLLHPPKEGTWGQRVVRFYDPDGHIIEVGESMRKIIKRLVSQGFSYEELAHRLRLPLDYIKQILESHS</sequence>
<dbReference type="InterPro" id="IPR037523">
    <property type="entry name" value="VOC_core"/>
</dbReference>
<dbReference type="RefSeq" id="WP_087297580.1">
    <property type="nucleotide sequence ID" value="NZ_JAUDCK010000018.1"/>
</dbReference>
<dbReference type="PANTHER" id="PTHR21366">
    <property type="entry name" value="GLYOXALASE FAMILY PROTEIN"/>
    <property type="match status" value="1"/>
</dbReference>
<evidence type="ECO:0000259" key="1">
    <source>
        <dbReference type="PROSITE" id="PS51819"/>
    </source>
</evidence>
<dbReference type="InterPro" id="IPR025870">
    <property type="entry name" value="Glyoxalase-like_dom"/>
</dbReference>
<evidence type="ECO:0000313" key="2">
    <source>
        <dbReference type="EMBL" id="MDM8195938.1"/>
    </source>
</evidence>
<dbReference type="PROSITE" id="PS51819">
    <property type="entry name" value="VOC"/>
    <property type="match status" value="1"/>
</dbReference>
<name>A0ABT7UIG5_9FIRM</name>
<dbReference type="Gene3D" id="3.10.180.10">
    <property type="entry name" value="2,3-Dihydroxybiphenyl 1,2-Dioxygenase, domain 1"/>
    <property type="match status" value="1"/>
</dbReference>
<organism evidence="2 3">
    <name type="scientific">Massilimicrobiota timonensis</name>
    <dbReference type="NCBI Taxonomy" id="1776392"/>
    <lineage>
        <taxon>Bacteria</taxon>
        <taxon>Bacillati</taxon>
        <taxon>Bacillota</taxon>
        <taxon>Erysipelotrichia</taxon>
        <taxon>Erysipelotrichales</taxon>
        <taxon>Erysipelotrichaceae</taxon>
        <taxon>Massilimicrobiota</taxon>
    </lineage>
</organism>
<dbReference type="InterPro" id="IPR029068">
    <property type="entry name" value="Glyas_Bleomycin-R_OHBP_Dase"/>
</dbReference>